<evidence type="ECO:0000313" key="1">
    <source>
        <dbReference type="EMBL" id="MFD0791504.1"/>
    </source>
</evidence>
<dbReference type="Proteomes" id="UP001597055">
    <property type="component" value="Unassembled WGS sequence"/>
</dbReference>
<evidence type="ECO:0000313" key="2">
    <source>
        <dbReference type="Proteomes" id="UP001597055"/>
    </source>
</evidence>
<reference evidence="2" key="1">
    <citation type="journal article" date="2019" name="Int. J. Syst. Evol. Microbiol.">
        <title>The Global Catalogue of Microorganisms (GCM) 10K type strain sequencing project: providing services to taxonomists for standard genome sequencing and annotation.</title>
        <authorList>
            <consortium name="The Broad Institute Genomics Platform"/>
            <consortium name="The Broad Institute Genome Sequencing Center for Infectious Disease"/>
            <person name="Wu L."/>
            <person name="Ma J."/>
        </authorList>
    </citation>
    <scope>NUCLEOTIDE SEQUENCE [LARGE SCALE GENOMIC DNA]</scope>
    <source>
        <strain evidence="2">CCUG 54523</strain>
    </source>
</reference>
<organism evidence="1 2">
    <name type="scientific">Microbacterium insulae</name>
    <dbReference type="NCBI Taxonomy" id="483014"/>
    <lineage>
        <taxon>Bacteria</taxon>
        <taxon>Bacillati</taxon>
        <taxon>Actinomycetota</taxon>
        <taxon>Actinomycetes</taxon>
        <taxon>Micrococcales</taxon>
        <taxon>Microbacteriaceae</taxon>
        <taxon>Microbacterium</taxon>
    </lineage>
</organism>
<protein>
    <submittedName>
        <fullName evidence="1">Helix-turn-helix domain-containing protein</fullName>
    </submittedName>
</protein>
<proteinExistence type="predicted"/>
<name>A0ABW3AME3_9MICO</name>
<dbReference type="EMBL" id="JBHTII010000002">
    <property type="protein sequence ID" value="MFD0791504.1"/>
    <property type="molecule type" value="Genomic_DNA"/>
</dbReference>
<accession>A0ABW3AME3</accession>
<keyword evidence="2" id="KW-1185">Reference proteome</keyword>
<dbReference type="RefSeq" id="WP_204979262.1">
    <property type="nucleotide sequence ID" value="NZ_JBHTII010000002.1"/>
</dbReference>
<sequence>MPANKTAVALTASDFDLPLPLPVGLDVPEAAKIARIGVTTMWLAVNSGEVESVKLRGRVLIPTIPFLRKFGIEPAPVVVEPAND</sequence>
<comment type="caution">
    <text evidence="1">The sequence shown here is derived from an EMBL/GenBank/DDBJ whole genome shotgun (WGS) entry which is preliminary data.</text>
</comment>
<gene>
    <name evidence="1" type="ORF">ACFQ0P_13960</name>
</gene>